<proteinExistence type="predicted"/>
<dbReference type="InterPro" id="IPR002539">
    <property type="entry name" value="MaoC-like_dom"/>
</dbReference>
<dbReference type="InterPro" id="IPR054357">
    <property type="entry name" value="MFE-2_N"/>
</dbReference>
<dbReference type="PANTHER" id="PTHR13078">
    <property type="entry name" value="PEROXISOMAL MULTIFUNCTIONAL ENZYME TYPE 2-RELATED"/>
    <property type="match status" value="1"/>
</dbReference>
<feature type="domain" description="MaoC-like" evidence="1">
    <location>
        <begin position="170"/>
        <end position="274"/>
    </location>
</feature>
<dbReference type="OrthoDB" id="5522043at2"/>
<evidence type="ECO:0000313" key="3">
    <source>
        <dbReference type="EMBL" id="ARU03928.1"/>
    </source>
</evidence>
<dbReference type="PANTHER" id="PTHR13078:SF56">
    <property type="entry name" value="PEROXISOMAL MULTIFUNCTIONAL ENZYME TYPE 2"/>
    <property type="match status" value="1"/>
</dbReference>
<dbReference type="EMBL" id="CP021455">
    <property type="protein sequence ID" value="ARU03928.1"/>
    <property type="molecule type" value="Genomic_DNA"/>
</dbReference>
<dbReference type="InterPro" id="IPR029069">
    <property type="entry name" value="HotDog_dom_sf"/>
</dbReference>
<evidence type="ECO:0000259" key="2">
    <source>
        <dbReference type="Pfam" id="PF22622"/>
    </source>
</evidence>
<dbReference type="Gene3D" id="3.10.129.10">
    <property type="entry name" value="Hotdog Thioesterase"/>
    <property type="match status" value="1"/>
</dbReference>
<sequence length="316" mass="33835">MAIDYRHLTNWVIPDQRDRYDENDCMRYALSLGLGADPLDEADLRYVCEDAPGGLRVMPTLLACVGAPGAWATDPGTGINWMQILHGEHRMRFYAPLAPQAEVLSQTRVSRVVDKGAGKGALVVTERRSSDAATGQLLATVEHVSFCRADGGFATPEQPGDAAPEALPAMPDRAPQAELALPTLPSAALLYRLNGDRNPIHALPSAARLAGFDRPILHGLCTFGMAARALVRMACDGDGRRLAGIAARFSAPVLPGDTLLVRLWRGADGQGNDTRVQFAVWAQERGRMVLSHGTADIRPALATDDTPMEGMAHVGA</sequence>
<dbReference type="Proteomes" id="UP000196138">
    <property type="component" value="Chromosome"/>
</dbReference>
<dbReference type="GO" id="GO:0003857">
    <property type="term" value="F:(3S)-3-hydroxyacyl-CoA dehydrogenase (NAD+) activity"/>
    <property type="evidence" value="ECO:0007669"/>
    <property type="project" value="TreeGrafter"/>
</dbReference>
<accession>A0A1Y0EKH1</accession>
<dbReference type="Pfam" id="PF01575">
    <property type="entry name" value="MaoC_dehydratas"/>
    <property type="match status" value="1"/>
</dbReference>
<dbReference type="CDD" id="cd03448">
    <property type="entry name" value="HDE_HSD"/>
    <property type="match status" value="1"/>
</dbReference>
<dbReference type="AlphaFoldDB" id="A0A1Y0EKH1"/>
<protein>
    <submittedName>
        <fullName evidence="3">3-alpha,7-alpha, 12-alpha-trihydroxy-5-beta-cholest-24-enoyl-CoA hydratase</fullName>
    </submittedName>
</protein>
<dbReference type="Pfam" id="PF22622">
    <property type="entry name" value="MFE-2_hydrat-2_N"/>
    <property type="match status" value="1"/>
</dbReference>
<dbReference type="KEGG" id="cser:CCO03_03860"/>
<dbReference type="GO" id="GO:0006635">
    <property type="term" value="P:fatty acid beta-oxidation"/>
    <property type="evidence" value="ECO:0007669"/>
    <property type="project" value="TreeGrafter"/>
</dbReference>
<dbReference type="RefSeq" id="WP_087277493.1">
    <property type="nucleotide sequence ID" value="NZ_CP021455.1"/>
</dbReference>
<organism evidence="3 4">
    <name type="scientific">Comamonas serinivorans</name>
    <dbReference type="NCBI Taxonomy" id="1082851"/>
    <lineage>
        <taxon>Bacteria</taxon>
        <taxon>Pseudomonadati</taxon>
        <taxon>Pseudomonadota</taxon>
        <taxon>Betaproteobacteria</taxon>
        <taxon>Burkholderiales</taxon>
        <taxon>Comamonadaceae</taxon>
        <taxon>Comamonas</taxon>
    </lineage>
</organism>
<evidence type="ECO:0000259" key="1">
    <source>
        <dbReference type="Pfam" id="PF01575"/>
    </source>
</evidence>
<dbReference type="GO" id="GO:0004300">
    <property type="term" value="F:enoyl-CoA hydratase activity"/>
    <property type="evidence" value="ECO:0007669"/>
    <property type="project" value="TreeGrafter"/>
</dbReference>
<dbReference type="SUPFAM" id="SSF54637">
    <property type="entry name" value="Thioesterase/thiol ester dehydrase-isomerase"/>
    <property type="match status" value="2"/>
</dbReference>
<evidence type="ECO:0000313" key="4">
    <source>
        <dbReference type="Proteomes" id="UP000196138"/>
    </source>
</evidence>
<dbReference type="GO" id="GO:0044594">
    <property type="term" value="F:17-beta-hydroxysteroid dehydrogenase (NAD+) activity"/>
    <property type="evidence" value="ECO:0007669"/>
    <property type="project" value="TreeGrafter"/>
</dbReference>
<feature type="domain" description="Peroxisomal multifunctional enzyme type 2-like N-terminal" evidence="2">
    <location>
        <begin position="20"/>
        <end position="148"/>
    </location>
</feature>
<keyword evidence="4" id="KW-1185">Reference proteome</keyword>
<gene>
    <name evidence="3" type="ORF">CCO03_03860</name>
</gene>
<reference evidence="3 4" key="1">
    <citation type="submission" date="2017-05" db="EMBL/GenBank/DDBJ databases">
        <authorList>
            <person name="Song R."/>
            <person name="Chenine A.L."/>
            <person name="Ruprecht R.M."/>
        </authorList>
    </citation>
    <scope>NUCLEOTIDE SEQUENCE [LARGE SCALE GENOMIC DNA]</scope>
    <source>
        <strain evidence="3 4">DSM 26136</strain>
    </source>
</reference>
<name>A0A1Y0EKH1_9BURK</name>